<dbReference type="InterPro" id="IPR001261">
    <property type="entry name" value="ArgE/DapE_CS"/>
</dbReference>
<dbReference type="PIRSF" id="PIRSF037242">
    <property type="entry name" value="CNDP_dipeptidase"/>
    <property type="match status" value="1"/>
</dbReference>
<evidence type="ECO:0000256" key="5">
    <source>
        <dbReference type="ARBA" id="ARBA00023049"/>
    </source>
</evidence>
<dbReference type="Proteomes" id="UP001447188">
    <property type="component" value="Unassembled WGS sequence"/>
</dbReference>
<dbReference type="PROSITE" id="PS00759">
    <property type="entry name" value="ARGE_DAPE_CPG2_2"/>
    <property type="match status" value="1"/>
</dbReference>
<proteinExistence type="inferred from homology"/>
<dbReference type="PANTHER" id="PTHR43270">
    <property type="entry name" value="BETA-ALA-HIS DIPEPTIDASE"/>
    <property type="match status" value="1"/>
</dbReference>
<dbReference type="Gene3D" id="3.30.70.360">
    <property type="match status" value="1"/>
</dbReference>
<protein>
    <recommendedName>
        <fullName evidence="6">Peptidase M20 dimerisation domain-containing protein</fullName>
    </recommendedName>
</protein>
<keyword evidence="4" id="KW-0378">Hydrolase</keyword>
<keyword evidence="8" id="KW-1185">Reference proteome</keyword>
<keyword evidence="3" id="KW-0479">Metal-binding</keyword>
<evidence type="ECO:0000256" key="3">
    <source>
        <dbReference type="ARBA" id="ARBA00022723"/>
    </source>
</evidence>
<sequence length="479" mass="52925">MAPQLQGYFDQVDLMSDSFIARLAAAVAIPSVSADPELRHHVFKMADFLEKLLLALGATVERRPLGIEPARPTLELPPVILSRYGNDPNKRTILVYGHYDVQPALKEDGWATDPFVLSVDEKTGKMFGRGSTDDKGPVLGWLNAIEAHQKAGIEFPVNLLMCFEGMEEYGSEGLDDLIKKEAKNYFKDAEAVCISDNYWLGAEKPCLTYGLRGVSYYELTVHGPAQDLHSGVYGGSVTEPMTDLVKLLGTLVDNKGNILIPGLSELVAPLSEDEKLLYQGISFEMQDLYDGLGSETSIHPDKERTLMARWRYPSLSIHGIEGAFSAPGAKTVIPAKVIGKFSIRTVPNMEPKDVDELVYQHLNFEWEKTRTNNTMKVGLGHAGKWWVSSPKHWNFAAASKAVESVFKVKPDMTREGGSIPVTLTFEQATGKNVLLLPMGSSTDAAHSINEKLDKRNYIEGIKLLGAYLHYVAVEPQIEQ</sequence>
<organism evidence="7 8">
    <name type="scientific">Discina gigas</name>
    <dbReference type="NCBI Taxonomy" id="1032678"/>
    <lineage>
        <taxon>Eukaryota</taxon>
        <taxon>Fungi</taxon>
        <taxon>Dikarya</taxon>
        <taxon>Ascomycota</taxon>
        <taxon>Pezizomycotina</taxon>
        <taxon>Pezizomycetes</taxon>
        <taxon>Pezizales</taxon>
        <taxon>Discinaceae</taxon>
        <taxon>Discina</taxon>
    </lineage>
</organism>
<dbReference type="PANTHER" id="PTHR43270:SF4">
    <property type="entry name" value="CARNOSINE DIPEPTIDASE 2, ISOFORM A"/>
    <property type="match status" value="1"/>
</dbReference>
<comment type="caution">
    <text evidence="7">The sequence shown here is derived from an EMBL/GenBank/DDBJ whole genome shotgun (WGS) entry which is preliminary data.</text>
</comment>
<feature type="domain" description="Peptidase M20 dimerisation" evidence="6">
    <location>
        <begin position="209"/>
        <end position="367"/>
    </location>
</feature>
<dbReference type="Gene3D" id="3.40.630.10">
    <property type="entry name" value="Zn peptidases"/>
    <property type="match status" value="1"/>
</dbReference>
<dbReference type="Pfam" id="PF07687">
    <property type="entry name" value="M20_dimer"/>
    <property type="match status" value="1"/>
</dbReference>
<dbReference type="InterPro" id="IPR002933">
    <property type="entry name" value="Peptidase_M20"/>
</dbReference>
<evidence type="ECO:0000256" key="1">
    <source>
        <dbReference type="ARBA" id="ARBA00006247"/>
    </source>
</evidence>
<evidence type="ECO:0000256" key="4">
    <source>
        <dbReference type="ARBA" id="ARBA00022801"/>
    </source>
</evidence>
<dbReference type="Pfam" id="PF01546">
    <property type="entry name" value="Peptidase_M20"/>
    <property type="match status" value="1"/>
</dbReference>
<keyword evidence="5" id="KW-0482">Metalloprotease</keyword>
<gene>
    <name evidence="7" type="ORF">Q9L58_006453</name>
</gene>
<name>A0ABR3GFD0_9PEZI</name>
<evidence type="ECO:0000313" key="8">
    <source>
        <dbReference type="Proteomes" id="UP001447188"/>
    </source>
</evidence>
<keyword evidence="2" id="KW-0645">Protease</keyword>
<dbReference type="InterPro" id="IPR017153">
    <property type="entry name" value="CNDP/DUG1"/>
</dbReference>
<evidence type="ECO:0000256" key="2">
    <source>
        <dbReference type="ARBA" id="ARBA00022670"/>
    </source>
</evidence>
<evidence type="ECO:0000259" key="6">
    <source>
        <dbReference type="Pfam" id="PF07687"/>
    </source>
</evidence>
<comment type="similarity">
    <text evidence="1">Belongs to the peptidase M20A family.</text>
</comment>
<dbReference type="CDD" id="cd05676">
    <property type="entry name" value="M20_dipept_like_CNDP"/>
    <property type="match status" value="1"/>
</dbReference>
<dbReference type="InterPro" id="IPR051458">
    <property type="entry name" value="Cyt/Met_Dipeptidase"/>
</dbReference>
<reference evidence="7 8" key="1">
    <citation type="submission" date="2024-02" db="EMBL/GenBank/DDBJ databases">
        <title>Discinaceae phylogenomics.</title>
        <authorList>
            <person name="Dirks A.C."/>
            <person name="James T.Y."/>
        </authorList>
    </citation>
    <scope>NUCLEOTIDE SEQUENCE [LARGE SCALE GENOMIC DNA]</scope>
    <source>
        <strain evidence="7 8">ACD0624</strain>
    </source>
</reference>
<dbReference type="InterPro" id="IPR011650">
    <property type="entry name" value="Peptidase_M20_dimer"/>
</dbReference>
<accession>A0ABR3GFD0</accession>
<dbReference type="SUPFAM" id="SSF53187">
    <property type="entry name" value="Zn-dependent exopeptidases"/>
    <property type="match status" value="1"/>
</dbReference>
<dbReference type="EMBL" id="JBBBZM010000089">
    <property type="protein sequence ID" value="KAL0634657.1"/>
    <property type="molecule type" value="Genomic_DNA"/>
</dbReference>
<evidence type="ECO:0000313" key="7">
    <source>
        <dbReference type="EMBL" id="KAL0634657.1"/>
    </source>
</evidence>